<dbReference type="SMART" id="SM00564">
    <property type="entry name" value="PQQ"/>
    <property type="match status" value="3"/>
</dbReference>
<feature type="domain" description="Pyrrolo-quinoline quinone repeat" evidence="1">
    <location>
        <begin position="129"/>
        <end position="326"/>
    </location>
</feature>
<sequence length="465" mass="50227">MPTQSPLRHFIPKLLPSVQTAVAHAVPGSDRLARRPLTIAWAVMVTGFAASICGSGTSVAWGDAPSSWNRFHGTDGHGYSTDGNIPSTWTDSDYTWRRNLGSRDVSSPIVQGDSIYMLVSHPKQQKIAVESLDLATGKPRWSESFDQIPHHLHQRNTLASSTPVADEDFVFAAWADADHTMLKCFDHDGAEVWSRDFGAWQSQHGFGTSPAIIGDMVVLFNSQQGEQLQPGQRPGSSRMIAVDRRTGATRWETPLTTTRTCYGVPATFQQDAKPTQIIATNTGNGMFGIDPSNGKMTWSIPVMEQRSCMTPIIVGDIALGSSGSGGGGNNQLVAVRIPTTPGAQPQELYRIRRNAPYVPTPVVKDSRLFTVDDRGIAQCLQVETGEVLWTKRIGGNYGASPIIVGDKMLMISLDGKATLIQAADEFKKLGEVDLSGPVGATPAYVGGKLLIRVDNELRCLGGKTL</sequence>
<gene>
    <name evidence="2" type="ORF">K227x_28180</name>
</gene>
<protein>
    <submittedName>
        <fullName evidence="2">Outer membrane biogenesis protein BamB</fullName>
    </submittedName>
</protein>
<evidence type="ECO:0000313" key="2">
    <source>
        <dbReference type="EMBL" id="QDT04427.1"/>
    </source>
</evidence>
<reference evidence="2 3" key="1">
    <citation type="submission" date="2019-02" db="EMBL/GenBank/DDBJ databases">
        <title>Deep-cultivation of Planctomycetes and their phenomic and genomic characterization uncovers novel biology.</title>
        <authorList>
            <person name="Wiegand S."/>
            <person name="Jogler M."/>
            <person name="Boedeker C."/>
            <person name="Pinto D."/>
            <person name="Vollmers J."/>
            <person name="Rivas-Marin E."/>
            <person name="Kohn T."/>
            <person name="Peeters S.H."/>
            <person name="Heuer A."/>
            <person name="Rast P."/>
            <person name="Oberbeckmann S."/>
            <person name="Bunk B."/>
            <person name="Jeske O."/>
            <person name="Meyerdierks A."/>
            <person name="Storesund J.E."/>
            <person name="Kallscheuer N."/>
            <person name="Luecker S."/>
            <person name="Lage O.M."/>
            <person name="Pohl T."/>
            <person name="Merkel B.J."/>
            <person name="Hornburger P."/>
            <person name="Mueller R.-W."/>
            <person name="Bruemmer F."/>
            <person name="Labrenz M."/>
            <person name="Spormann A.M."/>
            <person name="Op den Camp H."/>
            <person name="Overmann J."/>
            <person name="Amann R."/>
            <person name="Jetten M.S.M."/>
            <person name="Mascher T."/>
            <person name="Medema M.H."/>
            <person name="Devos D.P."/>
            <person name="Kaster A.-K."/>
            <person name="Ovreas L."/>
            <person name="Rohde M."/>
            <person name="Galperin M.Y."/>
            <person name="Jogler C."/>
        </authorList>
    </citation>
    <scope>NUCLEOTIDE SEQUENCE [LARGE SCALE GENOMIC DNA]</scope>
    <source>
        <strain evidence="2 3">K22_7</strain>
    </source>
</reference>
<dbReference type="Gene3D" id="2.130.10.10">
    <property type="entry name" value="YVTN repeat-like/Quinoprotein amine dehydrogenase"/>
    <property type="match status" value="2"/>
</dbReference>
<dbReference type="Proteomes" id="UP000318538">
    <property type="component" value="Chromosome"/>
</dbReference>
<dbReference type="InterPro" id="IPR002372">
    <property type="entry name" value="PQQ_rpt_dom"/>
</dbReference>
<dbReference type="KEGG" id="rlc:K227x_28180"/>
<dbReference type="Pfam" id="PF13360">
    <property type="entry name" value="PQQ_2"/>
    <property type="match status" value="2"/>
</dbReference>
<dbReference type="PANTHER" id="PTHR34512">
    <property type="entry name" value="CELL SURFACE PROTEIN"/>
    <property type="match status" value="1"/>
</dbReference>
<keyword evidence="3" id="KW-1185">Reference proteome</keyword>
<dbReference type="EMBL" id="CP036525">
    <property type="protein sequence ID" value="QDT04427.1"/>
    <property type="molecule type" value="Genomic_DNA"/>
</dbReference>
<dbReference type="InterPro" id="IPR015943">
    <property type="entry name" value="WD40/YVTN_repeat-like_dom_sf"/>
</dbReference>
<proteinExistence type="predicted"/>
<dbReference type="PANTHER" id="PTHR34512:SF30">
    <property type="entry name" value="OUTER MEMBRANE PROTEIN ASSEMBLY FACTOR BAMB"/>
    <property type="match status" value="1"/>
</dbReference>
<dbReference type="AlphaFoldDB" id="A0A517NBA8"/>
<organism evidence="2 3">
    <name type="scientific">Rubripirellula lacrimiformis</name>
    <dbReference type="NCBI Taxonomy" id="1930273"/>
    <lineage>
        <taxon>Bacteria</taxon>
        <taxon>Pseudomonadati</taxon>
        <taxon>Planctomycetota</taxon>
        <taxon>Planctomycetia</taxon>
        <taxon>Pirellulales</taxon>
        <taxon>Pirellulaceae</taxon>
        <taxon>Rubripirellula</taxon>
    </lineage>
</organism>
<dbReference type="InterPro" id="IPR011047">
    <property type="entry name" value="Quinoprotein_ADH-like_sf"/>
</dbReference>
<evidence type="ECO:0000259" key="1">
    <source>
        <dbReference type="Pfam" id="PF13360"/>
    </source>
</evidence>
<evidence type="ECO:0000313" key="3">
    <source>
        <dbReference type="Proteomes" id="UP000318538"/>
    </source>
</evidence>
<feature type="domain" description="Pyrrolo-quinoline quinone repeat" evidence="1">
    <location>
        <begin position="361"/>
        <end position="421"/>
    </location>
</feature>
<name>A0A517NBA8_9BACT</name>
<accession>A0A517NBA8</accession>
<dbReference type="InterPro" id="IPR018391">
    <property type="entry name" value="PQQ_b-propeller_rpt"/>
</dbReference>
<dbReference type="SUPFAM" id="SSF50998">
    <property type="entry name" value="Quinoprotein alcohol dehydrogenase-like"/>
    <property type="match status" value="1"/>
</dbReference>
<dbReference type="RefSeq" id="WP_246146774.1">
    <property type="nucleotide sequence ID" value="NZ_CP036525.1"/>
</dbReference>